<dbReference type="PANTHER" id="PTHR43056">
    <property type="entry name" value="PEPTIDASE S9 PROLYL OLIGOPEPTIDASE"/>
    <property type="match status" value="1"/>
</dbReference>
<protein>
    <submittedName>
        <fullName evidence="2">Peptidase</fullName>
    </submittedName>
</protein>
<comment type="caution">
    <text evidence="2">The sequence shown here is derived from an EMBL/GenBank/DDBJ whole genome shotgun (WGS) entry which is preliminary data.</text>
</comment>
<reference evidence="2 3" key="1">
    <citation type="submission" date="2019-07" db="EMBL/GenBank/DDBJ databases">
        <title>Whole genome shotgun sequence of Pseudonocardia sulfidoxydans NBRC 16205.</title>
        <authorList>
            <person name="Hosoyama A."/>
            <person name="Uohara A."/>
            <person name="Ohji S."/>
            <person name="Ichikawa N."/>
        </authorList>
    </citation>
    <scope>NUCLEOTIDE SEQUENCE [LARGE SCALE GENOMIC DNA]</scope>
    <source>
        <strain evidence="2 3">NBRC 16205</strain>
    </source>
</reference>
<feature type="domain" description="Peptidase S9 prolyl oligopeptidase catalytic" evidence="1">
    <location>
        <begin position="446"/>
        <end position="651"/>
    </location>
</feature>
<name>A0A511DJG5_9PSEU</name>
<dbReference type="SUPFAM" id="SSF69322">
    <property type="entry name" value="Tricorn protease domain 2"/>
    <property type="match status" value="1"/>
</dbReference>
<gene>
    <name evidence="2" type="ORF">PSU4_28880</name>
</gene>
<dbReference type="AlphaFoldDB" id="A0A511DJG5"/>
<dbReference type="PANTHER" id="PTHR43056:SF5">
    <property type="entry name" value="PEPTIDASE S9 PROLYL OLIGOPEPTIDASE CATALYTIC DOMAIN-CONTAINING PROTEIN"/>
    <property type="match status" value="1"/>
</dbReference>
<dbReference type="SUPFAM" id="SSF53474">
    <property type="entry name" value="alpha/beta-Hydrolases"/>
    <property type="match status" value="1"/>
</dbReference>
<dbReference type="InterPro" id="IPR011042">
    <property type="entry name" value="6-blade_b-propeller_TolB-like"/>
</dbReference>
<accession>A0A511DJG5</accession>
<dbReference type="GO" id="GO:0006508">
    <property type="term" value="P:proteolysis"/>
    <property type="evidence" value="ECO:0007669"/>
    <property type="project" value="InterPro"/>
</dbReference>
<proteinExistence type="predicted"/>
<keyword evidence="3" id="KW-1185">Reference proteome</keyword>
<evidence type="ECO:0000259" key="1">
    <source>
        <dbReference type="Pfam" id="PF00326"/>
    </source>
</evidence>
<dbReference type="InterPro" id="IPR001375">
    <property type="entry name" value="Peptidase_S9_cat"/>
</dbReference>
<dbReference type="InterPro" id="IPR050585">
    <property type="entry name" value="Xaa-Pro_dipeptidyl-ppase/CocE"/>
</dbReference>
<dbReference type="Proteomes" id="UP000321685">
    <property type="component" value="Unassembled WGS sequence"/>
</dbReference>
<dbReference type="Gene3D" id="3.40.50.1820">
    <property type="entry name" value="alpha/beta hydrolase"/>
    <property type="match status" value="1"/>
</dbReference>
<evidence type="ECO:0000313" key="3">
    <source>
        <dbReference type="Proteomes" id="UP000321685"/>
    </source>
</evidence>
<dbReference type="Gene3D" id="2.120.10.30">
    <property type="entry name" value="TolB, C-terminal domain"/>
    <property type="match status" value="1"/>
</dbReference>
<organism evidence="2 3">
    <name type="scientific">Pseudonocardia sulfidoxydans NBRC 16205</name>
    <dbReference type="NCBI Taxonomy" id="1223511"/>
    <lineage>
        <taxon>Bacteria</taxon>
        <taxon>Bacillati</taxon>
        <taxon>Actinomycetota</taxon>
        <taxon>Actinomycetes</taxon>
        <taxon>Pseudonocardiales</taxon>
        <taxon>Pseudonocardiaceae</taxon>
        <taxon>Pseudonocardia</taxon>
    </lineage>
</organism>
<dbReference type="GO" id="GO:0008236">
    <property type="term" value="F:serine-type peptidase activity"/>
    <property type="evidence" value="ECO:0007669"/>
    <property type="project" value="InterPro"/>
</dbReference>
<dbReference type="InterPro" id="IPR029058">
    <property type="entry name" value="AB_hydrolase_fold"/>
</dbReference>
<sequence>MRRGVHAGPGGSVQNDAVTAPFGSWPTPITSELVVAAAVRLGEVRVDPADPGSGTVWWAEGRPAEGGRTQIVRRDPDGTLTDLLPEGYDARTAVHEYGGAAWWVHGGAVWFTNWADQRLHRLGDEAGPVAVSPEPEAPRGDRWADGEAAPGGALVLVREHHAVGAGPAQVRNEIARLDVDGSVEVLVSGPDFVTSPRLDAAGTRLAWVSWDHPSMPWDDTVLTVRDLATGADTVVAGGPGESVSEPRWQADGSLLFVSDRTGWWSLYRWTPADGVAPVLVDEAEIGVPGWTLGTSRYATLADGRIVAASRRDGYDRLLVRSPDGSVSALDLPLSAAGSLQAAGPDEIVLVAGSPTREASVWRVTLGTGEYEVLRPARDLGVDEGYLSVPEPVEFPSTDGTDAPRTGHALFYPPASATHRGPDGELPPLLVVIHGGPTASASPVLSVGVQYWTSRGFAVVDVDYGGSTGYGRPYRDLLKGAWGIVDVADCIAAARWLGEQGRVDPQRLAIRGGSAGGYTTLAALARDDTPFAAGADHFGVADLEALAADTHKFESCYLDGLVGRYPQERDVYVERSPIHHVERFTKPLIVLQGSEDAIVPPNQSQAIVDALRSRKVPVAYLLFEGEQHGFRRGENIRRAMDAELSFYGQVLGFDLPADEGIEPVEIER</sequence>
<evidence type="ECO:0000313" key="2">
    <source>
        <dbReference type="EMBL" id="GEL23934.1"/>
    </source>
</evidence>
<dbReference type="EMBL" id="BJVJ01000026">
    <property type="protein sequence ID" value="GEL23934.1"/>
    <property type="molecule type" value="Genomic_DNA"/>
</dbReference>
<dbReference type="Pfam" id="PF00326">
    <property type="entry name" value="Peptidase_S9"/>
    <property type="match status" value="1"/>
</dbReference>